<organism evidence="5 6">
    <name type="scientific">Mortierella alpina</name>
    <name type="common">Oleaginous fungus</name>
    <name type="synonym">Mortierella renispora</name>
    <dbReference type="NCBI Taxonomy" id="64518"/>
    <lineage>
        <taxon>Eukaryota</taxon>
        <taxon>Fungi</taxon>
        <taxon>Fungi incertae sedis</taxon>
        <taxon>Mucoromycota</taxon>
        <taxon>Mortierellomycotina</taxon>
        <taxon>Mortierellomycetes</taxon>
        <taxon>Mortierellales</taxon>
        <taxon>Mortierellaceae</taxon>
        <taxon>Mortierella</taxon>
    </lineage>
</organism>
<feature type="compositionally biased region" description="Low complexity" evidence="2">
    <location>
        <begin position="43"/>
        <end position="63"/>
    </location>
</feature>
<dbReference type="EMBL" id="JAIFTL010000216">
    <property type="protein sequence ID" value="KAG9321274.1"/>
    <property type="molecule type" value="Genomic_DNA"/>
</dbReference>
<keyword evidence="1" id="KW-0378">Hydrolase</keyword>
<feature type="compositionally biased region" description="Polar residues" evidence="2">
    <location>
        <begin position="1"/>
        <end position="24"/>
    </location>
</feature>
<dbReference type="InterPro" id="IPR050300">
    <property type="entry name" value="GDXG_lipolytic_enzyme"/>
</dbReference>
<accession>A0A9P7ZZM2</accession>
<feature type="compositionally biased region" description="Basic and acidic residues" evidence="2">
    <location>
        <begin position="707"/>
        <end position="721"/>
    </location>
</feature>
<feature type="region of interest" description="Disordered" evidence="2">
    <location>
        <begin position="460"/>
        <end position="489"/>
    </location>
</feature>
<keyword evidence="3" id="KW-0812">Transmembrane</keyword>
<evidence type="ECO:0000313" key="6">
    <source>
        <dbReference type="Proteomes" id="UP000717515"/>
    </source>
</evidence>
<feature type="transmembrane region" description="Helical" evidence="3">
    <location>
        <begin position="867"/>
        <end position="887"/>
    </location>
</feature>
<gene>
    <name evidence="5" type="ORF">KVV02_003943</name>
</gene>
<feature type="compositionally biased region" description="Low complexity" evidence="2">
    <location>
        <begin position="610"/>
        <end position="629"/>
    </location>
</feature>
<feature type="compositionally biased region" description="Polar residues" evidence="2">
    <location>
        <begin position="71"/>
        <end position="85"/>
    </location>
</feature>
<dbReference type="SUPFAM" id="SSF51905">
    <property type="entry name" value="FAD/NAD(P)-binding domain"/>
    <property type="match status" value="1"/>
</dbReference>
<feature type="region of interest" description="Disordered" evidence="2">
    <location>
        <begin position="1"/>
        <end position="90"/>
    </location>
</feature>
<evidence type="ECO:0000256" key="2">
    <source>
        <dbReference type="SAM" id="MobiDB-lite"/>
    </source>
</evidence>
<keyword evidence="3" id="KW-0472">Membrane</keyword>
<feature type="region of interest" description="Disordered" evidence="2">
    <location>
        <begin position="1574"/>
        <end position="1597"/>
    </location>
</feature>
<feature type="region of interest" description="Disordered" evidence="2">
    <location>
        <begin position="705"/>
        <end position="736"/>
    </location>
</feature>
<name>A0A9P7ZZM2_MORAP</name>
<keyword evidence="3" id="KW-1133">Transmembrane helix</keyword>
<dbReference type="Proteomes" id="UP000717515">
    <property type="component" value="Unassembled WGS sequence"/>
</dbReference>
<dbReference type="InterPro" id="IPR029058">
    <property type="entry name" value="AB_hydrolase_fold"/>
</dbReference>
<dbReference type="Gene3D" id="3.40.50.1820">
    <property type="entry name" value="alpha/beta hydrolase"/>
    <property type="match status" value="1"/>
</dbReference>
<feature type="region of interest" description="Disordered" evidence="2">
    <location>
        <begin position="1405"/>
        <end position="1427"/>
    </location>
</feature>
<reference evidence="5" key="1">
    <citation type="submission" date="2021-07" db="EMBL/GenBank/DDBJ databases">
        <title>Draft genome of Mortierella alpina, strain LL118, isolated from an aspen leaf litter sample.</title>
        <authorList>
            <person name="Yang S."/>
            <person name="Vinatzer B.A."/>
        </authorList>
    </citation>
    <scope>NUCLEOTIDE SEQUENCE</scope>
    <source>
        <strain evidence="5">LL118</strain>
    </source>
</reference>
<dbReference type="SUPFAM" id="SSF53474">
    <property type="entry name" value="alpha/beta-Hydrolases"/>
    <property type="match status" value="1"/>
</dbReference>
<feature type="compositionally biased region" description="Low complexity" evidence="2">
    <location>
        <begin position="1405"/>
        <end position="1415"/>
    </location>
</feature>
<sequence>MPSHSLQKQQAAATSVQNQQQPCTHDSVPSEPFARHHPHITHSTHSTSDATSSSRSSRPSASPRPSPERQLPSSKSTTATKNESSGALDRGHTKLRIAVVGSGLAGLTVAHLLSTLHTGNGHGDTGIEVHLFEKAHTLGMDAASLSVTCPCQECAVANGRVAGDPSHEHVEGRMDVPMRSFFPEYYPNLVRLYRSLGIKIHDADNTLACFDVTVPAVSATGASTPSSRDHPPRPTVQVQDPYLSSRSYKVSSGHTITLPDLPPFSVFNPVPFGRRVLAYYRIAKDYIRILIVSKEFMSKGRMMDVGKHPIEWGNGRYITLREFLEAGGYSHDFAAFFVPLFACVCTCSFERVMEYPACVVLEYVARCMPFGRMQFVSSGVQEVAEKLSRNLDTIHYNTTIEHIAEVDKTLDDSYAGNKGAVVAIDSHGVRRSFDHVIFATQANQAAATLAGYKPRSLPKPYIAARGSDSDESSDGSKEGSYHTDPETDSELMNDVVQGLISPSHPYYHQIRTLLKVPYERTRVVCHTDTSFLPKNPAHWRLLNVAKATNADILASPLKRLSQELEQEMMMRSRKARAPRSTIFSVKPTSSLRPKSIHRKSSQNRLKAQFAPSNSSSTASLATPSTTSQSHNSAMATHIMNRTIKKLGTTTTFLQTTNPIFSPRPETVIASAWFERAVVNPSSVKAVDELQLQMEQQTARWIKRNRQHNSDDQDQDQDKNQDKSQNQNETPVPTPDRVWFVGSYAYPGIPLLEGCVVSAVQLMERIMAAEPALQLAASTSASPDSFLKKDEPMRERRRQRREATVMDVSGSKQQQQQEHGKAGRPTRATPSSVYFRTAWKDALEDGQRWDERQQTCQNDRNKPGHRSFLPQWTLGLCTWLWVAMSACYNRLTTWLFPREPEPLDLQTTLAFIAMGPSIVVTIVAFVPFFLKWLLGLRTSQAGDRSHAKGMRKTWSAKMALAVAFLKSYLRGAEAFTIEYCQARSRAIPFMTAPLGIGVKKIIIPAFPWRSKAETIVLACLSDQEKEAIHGWGPNTTGIQQEADDCTQKTTDANADQEHRCQGDRYAEGLDAEWLEHRGHDEYGPESCTTDNATAVLYFHGGGYYTGSKEEHRVLIGPLVQRLGKNIRILIVNYRLAPQEPFPAALVDALSCYMWLLDQPISEELSLDSTIAGNDSDKLFKPHQIVLMGDSAGGGLALSLSLLLRDHGALPQPRGIVTWSPWLDLTSSLPSFKDNALTDIIPYEDFTHVYSEAVERMFEHHEDSTWEGDHDAVLSQPRSYQRAQIYCPDSCLRMKYVSPLYETNYRGIPSVFIMCGSAERFADECMLLAARLEKQQQPCRIDIFEDMPHVFPLFRFHPSAMAAFDRTGAYIRELVQTDLAAGPTASSRRGQGQVVIPISSPSISSPALSSFSQTSSPSPSPFQPNLVASSSLPSSDELICFKDEISNTAVEMTKMPRPYYLARTIDALSSPSSINSDTSSTTTLVSTTSFPNASLESSVHGKGLDILQPEPRFPGKRIPSFGLQEESVVDAWTTGVTMEKARPITSTATTTTSTTTTTTTTVNVIDLSGTSVLSYHNKQSQTTPGPGAPLLANQEGQQRRRRRQKALRIQDVVSEATLYEWENLLTQGLIPTRRWQLPPHRS</sequence>
<feature type="transmembrane region" description="Helical" evidence="3">
    <location>
        <begin position="908"/>
        <end position="929"/>
    </location>
</feature>
<evidence type="ECO:0000256" key="1">
    <source>
        <dbReference type="ARBA" id="ARBA00022801"/>
    </source>
</evidence>
<feature type="region of interest" description="Disordered" evidence="2">
    <location>
        <begin position="570"/>
        <end position="631"/>
    </location>
</feature>
<dbReference type="InterPro" id="IPR036188">
    <property type="entry name" value="FAD/NAD-bd_sf"/>
</dbReference>
<protein>
    <recommendedName>
        <fullName evidence="4">Alpha/beta hydrolase fold-3 domain-containing protein</fullName>
    </recommendedName>
</protein>
<feature type="region of interest" description="Disordered" evidence="2">
    <location>
        <begin position="774"/>
        <end position="828"/>
    </location>
</feature>
<evidence type="ECO:0000313" key="5">
    <source>
        <dbReference type="EMBL" id="KAG9321274.1"/>
    </source>
</evidence>
<evidence type="ECO:0000259" key="4">
    <source>
        <dbReference type="Pfam" id="PF07859"/>
    </source>
</evidence>
<evidence type="ECO:0000256" key="3">
    <source>
        <dbReference type="SAM" id="Phobius"/>
    </source>
</evidence>
<feature type="compositionally biased region" description="Basic and acidic residues" evidence="2">
    <location>
        <begin position="474"/>
        <end position="485"/>
    </location>
</feature>
<proteinExistence type="predicted"/>
<comment type="caution">
    <text evidence="5">The sequence shown here is derived from an EMBL/GenBank/DDBJ whole genome shotgun (WGS) entry which is preliminary data.</text>
</comment>
<feature type="compositionally biased region" description="Polar residues" evidence="2">
    <location>
        <begin position="581"/>
        <end position="592"/>
    </location>
</feature>
<dbReference type="PANTHER" id="PTHR48081">
    <property type="entry name" value="AB HYDROLASE SUPERFAMILY PROTEIN C4A8.06C"/>
    <property type="match status" value="1"/>
</dbReference>
<dbReference type="GO" id="GO:0016787">
    <property type="term" value="F:hydrolase activity"/>
    <property type="evidence" value="ECO:0007669"/>
    <property type="project" value="UniProtKB-KW"/>
</dbReference>
<dbReference type="PANTHER" id="PTHR48081:SF8">
    <property type="entry name" value="ALPHA_BETA HYDROLASE FOLD-3 DOMAIN-CONTAINING PROTEIN-RELATED"/>
    <property type="match status" value="1"/>
</dbReference>
<dbReference type="Pfam" id="PF13450">
    <property type="entry name" value="NAD_binding_8"/>
    <property type="match status" value="1"/>
</dbReference>
<dbReference type="Pfam" id="PF07859">
    <property type="entry name" value="Abhydrolase_3"/>
    <property type="match status" value="1"/>
</dbReference>
<dbReference type="InterPro" id="IPR013094">
    <property type="entry name" value="AB_hydrolase_3"/>
</dbReference>
<feature type="domain" description="Alpha/beta hydrolase fold-3" evidence="4">
    <location>
        <begin position="1094"/>
        <end position="1350"/>
    </location>
</feature>